<evidence type="ECO:0000313" key="3">
    <source>
        <dbReference type="EMBL" id="GHD12493.1"/>
    </source>
</evidence>
<evidence type="ECO:0000259" key="2">
    <source>
        <dbReference type="Pfam" id="PF01179"/>
    </source>
</evidence>
<sequence length="115" mass="13016">MGLPVQIHVTTDRYFATYNPADYGRGVLDFVEEGQEEELADVVSWVAVGFHHVPRDEDQSPMEMHWQGFSLLPRDLNAQRPGVPEGREHLNGRPDEWQGEDVDDLIERDGGSSGR</sequence>
<feature type="region of interest" description="Disordered" evidence="1">
    <location>
        <begin position="75"/>
        <end position="115"/>
    </location>
</feature>
<dbReference type="RefSeq" id="WP_229791174.1">
    <property type="nucleotide sequence ID" value="NZ_BMXK01000013.1"/>
</dbReference>
<feature type="compositionally biased region" description="Basic and acidic residues" evidence="1">
    <location>
        <begin position="85"/>
        <end position="96"/>
    </location>
</feature>
<feature type="domain" description="Copper amine oxidase catalytic" evidence="2">
    <location>
        <begin position="18"/>
        <end position="79"/>
    </location>
</feature>
<protein>
    <recommendedName>
        <fullName evidence="2">Copper amine oxidase catalytic domain-containing protein</fullName>
    </recommendedName>
</protein>
<evidence type="ECO:0000256" key="1">
    <source>
        <dbReference type="SAM" id="MobiDB-lite"/>
    </source>
</evidence>
<dbReference type="InterPro" id="IPR036460">
    <property type="entry name" value="Cu_amine_oxidase_C_sf"/>
</dbReference>
<evidence type="ECO:0000313" key="4">
    <source>
        <dbReference type="Proteomes" id="UP000642819"/>
    </source>
</evidence>
<keyword evidence="4" id="KW-1185">Reference proteome</keyword>
<proteinExistence type="predicted"/>
<dbReference type="SUPFAM" id="SSF49998">
    <property type="entry name" value="Amine oxidase catalytic domain"/>
    <property type="match status" value="1"/>
</dbReference>
<reference evidence="4" key="1">
    <citation type="journal article" date="2019" name="Int. J. Syst. Evol. Microbiol.">
        <title>The Global Catalogue of Microorganisms (GCM) 10K type strain sequencing project: providing services to taxonomists for standard genome sequencing and annotation.</title>
        <authorList>
            <consortium name="The Broad Institute Genomics Platform"/>
            <consortium name="The Broad Institute Genome Sequencing Center for Infectious Disease"/>
            <person name="Wu L."/>
            <person name="Ma J."/>
        </authorList>
    </citation>
    <scope>NUCLEOTIDE SEQUENCE [LARGE SCALE GENOMIC DNA]</scope>
    <source>
        <strain evidence="4">KCTC 19466</strain>
    </source>
</reference>
<dbReference type="Gene3D" id="2.70.98.20">
    <property type="entry name" value="Copper amine oxidase, catalytic domain"/>
    <property type="match status" value="1"/>
</dbReference>
<dbReference type="InterPro" id="IPR015798">
    <property type="entry name" value="Cu_amine_oxidase_C"/>
</dbReference>
<accession>A0ABQ3GKG5</accession>
<dbReference type="EMBL" id="BMXK01000013">
    <property type="protein sequence ID" value="GHD12493.1"/>
    <property type="molecule type" value="Genomic_DNA"/>
</dbReference>
<gene>
    <name evidence="3" type="ORF">GCM10008096_27960</name>
</gene>
<dbReference type="Pfam" id="PF01179">
    <property type="entry name" value="Cu_amine_oxid"/>
    <property type="match status" value="1"/>
</dbReference>
<name>A0ABQ3GKG5_9MICC</name>
<feature type="compositionally biased region" description="Basic and acidic residues" evidence="1">
    <location>
        <begin position="105"/>
        <end position="115"/>
    </location>
</feature>
<dbReference type="Proteomes" id="UP000642819">
    <property type="component" value="Unassembled WGS sequence"/>
</dbReference>
<comment type="caution">
    <text evidence="3">The sequence shown here is derived from an EMBL/GenBank/DDBJ whole genome shotgun (WGS) entry which is preliminary data.</text>
</comment>
<organism evidence="3 4">
    <name type="scientific">Zhihengliuella salsuginis</name>
    <dbReference type="NCBI Taxonomy" id="578222"/>
    <lineage>
        <taxon>Bacteria</taxon>
        <taxon>Bacillati</taxon>
        <taxon>Actinomycetota</taxon>
        <taxon>Actinomycetes</taxon>
        <taxon>Micrococcales</taxon>
        <taxon>Micrococcaceae</taxon>
        <taxon>Zhihengliuella</taxon>
    </lineage>
</organism>